<evidence type="ECO:0000313" key="10">
    <source>
        <dbReference type="Proteomes" id="UP001642483"/>
    </source>
</evidence>
<dbReference type="SMART" id="SM00204">
    <property type="entry name" value="TGFB"/>
    <property type="match status" value="1"/>
</dbReference>
<feature type="region of interest" description="Disordered" evidence="7">
    <location>
        <begin position="119"/>
        <end position="140"/>
    </location>
</feature>
<protein>
    <recommendedName>
        <fullName evidence="8">TGF-beta family profile domain-containing protein</fullName>
    </recommendedName>
</protein>
<evidence type="ECO:0000256" key="4">
    <source>
        <dbReference type="ARBA" id="ARBA00023030"/>
    </source>
</evidence>
<organism evidence="9 10">
    <name type="scientific">Clavelina lepadiformis</name>
    <name type="common">Light-bulb sea squirt</name>
    <name type="synonym">Ascidia lepadiformis</name>
    <dbReference type="NCBI Taxonomy" id="159417"/>
    <lineage>
        <taxon>Eukaryota</taxon>
        <taxon>Metazoa</taxon>
        <taxon>Chordata</taxon>
        <taxon>Tunicata</taxon>
        <taxon>Ascidiacea</taxon>
        <taxon>Aplousobranchia</taxon>
        <taxon>Clavelinidae</taxon>
        <taxon>Clavelina</taxon>
    </lineage>
</organism>
<evidence type="ECO:0000256" key="1">
    <source>
        <dbReference type="ARBA" id="ARBA00004613"/>
    </source>
</evidence>
<dbReference type="PANTHER" id="PTHR11848">
    <property type="entry name" value="TGF-BETA FAMILY"/>
    <property type="match status" value="1"/>
</dbReference>
<dbReference type="Gene3D" id="2.60.120.970">
    <property type="match status" value="1"/>
</dbReference>
<dbReference type="SUPFAM" id="SSF57501">
    <property type="entry name" value="Cystine-knot cytokines"/>
    <property type="match status" value="1"/>
</dbReference>
<proteinExistence type="inferred from homology"/>
<dbReference type="Pfam" id="PF00019">
    <property type="entry name" value="TGF_beta"/>
    <property type="match status" value="1"/>
</dbReference>
<evidence type="ECO:0000256" key="7">
    <source>
        <dbReference type="SAM" id="MobiDB-lite"/>
    </source>
</evidence>
<name>A0ABP0H0E4_CLALP</name>
<keyword evidence="3" id="KW-0964">Secreted</keyword>
<gene>
    <name evidence="9" type="ORF">CVLEPA_LOCUS29155</name>
</gene>
<dbReference type="Proteomes" id="UP001642483">
    <property type="component" value="Unassembled WGS sequence"/>
</dbReference>
<dbReference type="Pfam" id="PF00688">
    <property type="entry name" value="TGFb_propeptide"/>
    <property type="match status" value="1"/>
</dbReference>
<dbReference type="InterPro" id="IPR015615">
    <property type="entry name" value="TGF-beta-rel"/>
</dbReference>
<dbReference type="InterPro" id="IPR029034">
    <property type="entry name" value="Cystine-knot_cytokine"/>
</dbReference>
<dbReference type="PROSITE" id="PS51362">
    <property type="entry name" value="TGF_BETA_2"/>
    <property type="match status" value="1"/>
</dbReference>
<evidence type="ECO:0000256" key="2">
    <source>
        <dbReference type="ARBA" id="ARBA00006656"/>
    </source>
</evidence>
<keyword evidence="5" id="KW-1015">Disulfide bond</keyword>
<dbReference type="Gene3D" id="2.10.90.10">
    <property type="entry name" value="Cystine-knot cytokines"/>
    <property type="match status" value="1"/>
</dbReference>
<keyword evidence="10" id="KW-1185">Reference proteome</keyword>
<evidence type="ECO:0000256" key="5">
    <source>
        <dbReference type="ARBA" id="ARBA00023157"/>
    </source>
</evidence>
<dbReference type="InterPro" id="IPR017948">
    <property type="entry name" value="TGFb_CS"/>
</dbReference>
<reference evidence="9 10" key="1">
    <citation type="submission" date="2024-02" db="EMBL/GenBank/DDBJ databases">
        <authorList>
            <person name="Daric V."/>
            <person name="Darras S."/>
        </authorList>
    </citation>
    <scope>NUCLEOTIDE SEQUENCE [LARGE SCALE GENOMIC DNA]</scope>
</reference>
<sequence>MLLMSIVDMISAIKFKLVICLIAILMVKDARSTRVPQVILENTADQSELNLSFDQSNDMSNENQIAREIVSHVYLRHNPQELAQARIDKRPQVEPAGAGQPQQTVQASQIAISALREDDAEEAPVLRHENSEGCGRHGKSCSIREESRLLRIEMVKKNILERLSLEGPPNITGRLLPPNAPPIKAMMRRYGLEEVKQAKLEEYLSEQIAKKEMIGVAKKPNFNARYKPDNWFYFNFTEEERTFDVHSAYIWVYIRPRNSSITFAKIEFYRYLPEPDTLEVFPHRFRRQLIWFHNKTAGFWHKVNLTAQVRHWMRYPSHNYGIKVMSKGIPNLIATGRIQKGYKPFLEATLVVGQRRKQLNPDEAERCEREAEENNHCCIYDLEINFEKIGWDWIIYPTSYNARYCAGECNLLQTNNMRDSLVRYAEIGGPKHMKNCCVPKELSYFSMLYYDTNANIVYSKIPSPTNSLDCHK</sequence>
<dbReference type="InterPro" id="IPR001839">
    <property type="entry name" value="TGF-b_C"/>
</dbReference>
<dbReference type="PANTHER" id="PTHR11848:SF302">
    <property type="entry name" value="TGF-BETA FAMILY PROFILE DOMAIN-CONTAINING PROTEIN"/>
    <property type="match status" value="1"/>
</dbReference>
<evidence type="ECO:0000313" key="9">
    <source>
        <dbReference type="EMBL" id="CAK8695955.1"/>
    </source>
</evidence>
<comment type="caution">
    <text evidence="9">The sequence shown here is derived from an EMBL/GenBank/DDBJ whole genome shotgun (WGS) entry which is preliminary data.</text>
</comment>
<evidence type="ECO:0000256" key="3">
    <source>
        <dbReference type="ARBA" id="ARBA00022525"/>
    </source>
</evidence>
<dbReference type="EMBL" id="CAWYQH010000152">
    <property type="protein sequence ID" value="CAK8695955.1"/>
    <property type="molecule type" value="Genomic_DNA"/>
</dbReference>
<feature type="domain" description="TGF-beta family profile" evidence="8">
    <location>
        <begin position="356"/>
        <end position="472"/>
    </location>
</feature>
<evidence type="ECO:0000259" key="8">
    <source>
        <dbReference type="PROSITE" id="PS51362"/>
    </source>
</evidence>
<dbReference type="InterPro" id="IPR001111">
    <property type="entry name" value="TGF-b_propeptide"/>
</dbReference>
<feature type="compositionally biased region" description="Basic and acidic residues" evidence="7">
    <location>
        <begin position="124"/>
        <end position="135"/>
    </location>
</feature>
<accession>A0ABP0H0E4</accession>
<dbReference type="PROSITE" id="PS00250">
    <property type="entry name" value="TGF_BETA_1"/>
    <property type="match status" value="1"/>
</dbReference>
<evidence type="ECO:0000256" key="6">
    <source>
        <dbReference type="RuleBase" id="RU000354"/>
    </source>
</evidence>
<comment type="subcellular location">
    <subcellularLocation>
        <location evidence="1">Secreted</location>
    </subcellularLocation>
</comment>
<keyword evidence="4 6" id="KW-0339">Growth factor</keyword>
<comment type="similarity">
    <text evidence="2 6">Belongs to the TGF-beta family.</text>
</comment>